<dbReference type="Pfam" id="PF12394">
    <property type="entry name" value="DUF3657"/>
    <property type="match status" value="1"/>
</dbReference>
<protein>
    <submittedName>
        <fullName evidence="1">Protein FAM135B-like</fullName>
    </submittedName>
</protein>
<dbReference type="InterPro" id="IPR044294">
    <property type="entry name" value="Lipase-like"/>
</dbReference>
<accession>A0A392M635</accession>
<gene>
    <name evidence="1" type="ORF">A2U01_0003572</name>
</gene>
<keyword evidence="2" id="KW-1185">Reference proteome</keyword>
<name>A0A392M635_9FABA</name>
<organism evidence="1 2">
    <name type="scientific">Trifolium medium</name>
    <dbReference type="NCBI Taxonomy" id="97028"/>
    <lineage>
        <taxon>Eukaryota</taxon>
        <taxon>Viridiplantae</taxon>
        <taxon>Streptophyta</taxon>
        <taxon>Embryophyta</taxon>
        <taxon>Tracheophyta</taxon>
        <taxon>Spermatophyta</taxon>
        <taxon>Magnoliopsida</taxon>
        <taxon>eudicotyledons</taxon>
        <taxon>Gunneridae</taxon>
        <taxon>Pentapetalae</taxon>
        <taxon>rosids</taxon>
        <taxon>fabids</taxon>
        <taxon>Fabales</taxon>
        <taxon>Fabaceae</taxon>
        <taxon>Papilionoideae</taxon>
        <taxon>50 kb inversion clade</taxon>
        <taxon>NPAAA clade</taxon>
        <taxon>Hologalegina</taxon>
        <taxon>IRL clade</taxon>
        <taxon>Trifolieae</taxon>
        <taxon>Trifolium</taxon>
    </lineage>
</organism>
<reference evidence="1 2" key="1">
    <citation type="journal article" date="2018" name="Front. Plant Sci.">
        <title>Red Clover (Trifolium pratense) and Zigzag Clover (T. medium) - A Picture of Genomic Similarities and Differences.</title>
        <authorList>
            <person name="Dluhosova J."/>
            <person name="Istvanek J."/>
            <person name="Nedelnik J."/>
            <person name="Repkova J."/>
        </authorList>
    </citation>
    <scope>NUCLEOTIDE SEQUENCE [LARGE SCALE GENOMIC DNA]</scope>
    <source>
        <strain evidence="2">cv. 10/8</strain>
        <tissue evidence="1">Leaf</tissue>
    </source>
</reference>
<dbReference type="PANTHER" id="PTHR12482:SF5">
    <property type="entry name" value="DUF676 DOMAIN-CONTAINING PROTEIN"/>
    <property type="match status" value="1"/>
</dbReference>
<dbReference type="PANTHER" id="PTHR12482">
    <property type="entry name" value="LIPASE ROG1-RELATED-RELATED"/>
    <property type="match status" value="1"/>
</dbReference>
<comment type="caution">
    <text evidence="1">The sequence shown here is derived from an EMBL/GenBank/DDBJ whole genome shotgun (WGS) entry which is preliminary data.</text>
</comment>
<dbReference type="Proteomes" id="UP000265520">
    <property type="component" value="Unassembled WGS sequence"/>
</dbReference>
<dbReference type="AlphaFoldDB" id="A0A392M635"/>
<evidence type="ECO:0000313" key="2">
    <source>
        <dbReference type="Proteomes" id="UP000265520"/>
    </source>
</evidence>
<dbReference type="EMBL" id="LXQA010004155">
    <property type="protein sequence ID" value="MCH82761.1"/>
    <property type="molecule type" value="Genomic_DNA"/>
</dbReference>
<proteinExistence type="predicted"/>
<dbReference type="InterPro" id="IPR022122">
    <property type="entry name" value="DUF3657"/>
</dbReference>
<evidence type="ECO:0000313" key="1">
    <source>
        <dbReference type="EMBL" id="MCH82761.1"/>
    </source>
</evidence>
<sequence length="246" mass="27485">MLHNSKHQGLPTTAVILKFELMYAPTVENGADLQDVLVAYPAAVHEFRIPPKALSGLHSYCPVHFDAFHAALVDVSVHVSLLRTVIYPSALKVPSNSRNAEVVVDKSYDTLTHGLREVATVDLKNVMFLKALLMARDILLEELQKLSKAIDQTIDISEFESKFNNEKIFNVVVQANQLATDAEISAQGTPQNGLERGYDDLDLLIAEKLHSLSQSEILECCHSVGDQLLYLWNTFLKFHRFASYHA</sequence>